<proteinExistence type="predicted"/>
<dbReference type="EMBL" id="RAZS01000001">
    <property type="protein sequence ID" value="RKN24191.1"/>
    <property type="molecule type" value="Genomic_DNA"/>
</dbReference>
<gene>
    <name evidence="1" type="ORF">D7147_04190</name>
</gene>
<sequence length="71" mass="7738">MFGRKRSEPEPVRRDQVMKLISLGMKETDAADRGIDAPEFDGAKAAFDAALGKATQAEKAAAFKALKRHGY</sequence>
<evidence type="ECO:0000313" key="1">
    <source>
        <dbReference type="EMBL" id="RKN24191.1"/>
    </source>
</evidence>
<organism evidence="1 2">
    <name type="scientific">Micromonospora musae</name>
    <dbReference type="NCBI Taxonomy" id="1894970"/>
    <lineage>
        <taxon>Bacteria</taxon>
        <taxon>Bacillati</taxon>
        <taxon>Actinomycetota</taxon>
        <taxon>Actinomycetes</taxon>
        <taxon>Micromonosporales</taxon>
        <taxon>Micromonosporaceae</taxon>
        <taxon>Micromonospora</taxon>
    </lineage>
</organism>
<reference evidence="1 2" key="1">
    <citation type="submission" date="2018-09" db="EMBL/GenBank/DDBJ databases">
        <title>Micromonospora sp. nov. MS1-9, isolated from a root of Musa sp.</title>
        <authorList>
            <person name="Kuncharoen N."/>
            <person name="Kudo T."/>
            <person name="Ohkuma M."/>
            <person name="Yuki M."/>
            <person name="Tanasupawat S."/>
        </authorList>
    </citation>
    <scope>NUCLEOTIDE SEQUENCE [LARGE SCALE GENOMIC DNA]</scope>
    <source>
        <strain evidence="1 2">NGC1-4</strain>
    </source>
</reference>
<comment type="caution">
    <text evidence="1">The sequence shown here is derived from an EMBL/GenBank/DDBJ whole genome shotgun (WGS) entry which is preliminary data.</text>
</comment>
<name>A0ABX9RJV5_9ACTN</name>
<evidence type="ECO:0000313" key="2">
    <source>
        <dbReference type="Proteomes" id="UP000271548"/>
    </source>
</evidence>
<dbReference type="Proteomes" id="UP000271548">
    <property type="component" value="Unassembled WGS sequence"/>
</dbReference>
<accession>A0ABX9RJV5</accession>
<dbReference type="RefSeq" id="WP_120673868.1">
    <property type="nucleotide sequence ID" value="NZ_RAZS01000001.1"/>
</dbReference>
<keyword evidence="2" id="KW-1185">Reference proteome</keyword>
<protein>
    <submittedName>
        <fullName evidence="1">Uncharacterized protein</fullName>
    </submittedName>
</protein>